<keyword evidence="6" id="KW-0862">Zinc</keyword>
<evidence type="ECO:0000256" key="8">
    <source>
        <dbReference type="ARBA" id="ARBA00023125"/>
    </source>
</evidence>
<keyword evidence="5 11" id="KW-0863">Zinc-finger</keyword>
<comment type="similarity">
    <text evidence="2">Belongs to the krueppel C2H2-type zinc-finger protein family.</text>
</comment>
<organism evidence="14 15">
    <name type="scientific">Dissostichus eleginoides</name>
    <name type="common">Patagonian toothfish</name>
    <name type="synonym">Dissostichus amissus</name>
    <dbReference type="NCBI Taxonomy" id="100907"/>
    <lineage>
        <taxon>Eukaryota</taxon>
        <taxon>Metazoa</taxon>
        <taxon>Chordata</taxon>
        <taxon>Craniata</taxon>
        <taxon>Vertebrata</taxon>
        <taxon>Euteleostomi</taxon>
        <taxon>Actinopterygii</taxon>
        <taxon>Neopterygii</taxon>
        <taxon>Teleostei</taxon>
        <taxon>Neoteleostei</taxon>
        <taxon>Acanthomorphata</taxon>
        <taxon>Eupercaria</taxon>
        <taxon>Perciformes</taxon>
        <taxon>Notothenioidei</taxon>
        <taxon>Nototheniidae</taxon>
        <taxon>Dissostichus</taxon>
    </lineage>
</organism>
<evidence type="ECO:0000313" key="15">
    <source>
        <dbReference type="Proteomes" id="UP001228049"/>
    </source>
</evidence>
<keyword evidence="8" id="KW-0238">DNA-binding</keyword>
<evidence type="ECO:0000256" key="7">
    <source>
        <dbReference type="ARBA" id="ARBA00023015"/>
    </source>
</evidence>
<feature type="region of interest" description="Disordered" evidence="12">
    <location>
        <begin position="1"/>
        <end position="49"/>
    </location>
</feature>
<name>A0AAD9BQE1_DISEL</name>
<keyword evidence="7" id="KW-0805">Transcription regulation</keyword>
<accession>A0AAD9BQE1</accession>
<evidence type="ECO:0000256" key="9">
    <source>
        <dbReference type="ARBA" id="ARBA00023163"/>
    </source>
</evidence>
<dbReference type="SMART" id="SM00355">
    <property type="entry name" value="ZnF_C2H2"/>
    <property type="match status" value="3"/>
</dbReference>
<evidence type="ECO:0000256" key="4">
    <source>
        <dbReference type="ARBA" id="ARBA00022737"/>
    </source>
</evidence>
<evidence type="ECO:0000256" key="1">
    <source>
        <dbReference type="ARBA" id="ARBA00004123"/>
    </source>
</evidence>
<keyword evidence="3" id="KW-0479">Metal-binding</keyword>
<dbReference type="FunFam" id="3.30.160.60:FF:000380">
    <property type="entry name" value="zinc finger protein 2 isoform X2"/>
    <property type="match status" value="1"/>
</dbReference>
<reference evidence="14" key="1">
    <citation type="submission" date="2023-04" db="EMBL/GenBank/DDBJ databases">
        <title>Chromosome-level genome of Chaenocephalus aceratus.</title>
        <authorList>
            <person name="Park H."/>
        </authorList>
    </citation>
    <scope>NUCLEOTIDE SEQUENCE</scope>
    <source>
        <strain evidence="14">DE</strain>
        <tissue evidence="14">Muscle</tissue>
    </source>
</reference>
<evidence type="ECO:0000256" key="2">
    <source>
        <dbReference type="ARBA" id="ARBA00006991"/>
    </source>
</evidence>
<keyword evidence="10" id="KW-0539">Nucleus</keyword>
<dbReference type="InterPro" id="IPR036236">
    <property type="entry name" value="Znf_C2H2_sf"/>
</dbReference>
<protein>
    <submittedName>
        <fullName evidence="14">Zinc finger protein 629</fullName>
    </submittedName>
</protein>
<evidence type="ECO:0000256" key="10">
    <source>
        <dbReference type="ARBA" id="ARBA00023242"/>
    </source>
</evidence>
<evidence type="ECO:0000256" key="6">
    <source>
        <dbReference type="ARBA" id="ARBA00022833"/>
    </source>
</evidence>
<keyword evidence="4" id="KW-0677">Repeat</keyword>
<feature type="domain" description="C2H2-type" evidence="13">
    <location>
        <begin position="50"/>
        <end position="77"/>
    </location>
</feature>
<comment type="subcellular location">
    <subcellularLocation>
        <location evidence="1">Nucleus</location>
    </subcellularLocation>
</comment>
<dbReference type="PROSITE" id="PS00028">
    <property type="entry name" value="ZINC_FINGER_C2H2_1"/>
    <property type="match status" value="2"/>
</dbReference>
<dbReference type="Proteomes" id="UP001228049">
    <property type="component" value="Unassembled WGS sequence"/>
</dbReference>
<evidence type="ECO:0000256" key="11">
    <source>
        <dbReference type="PROSITE-ProRule" id="PRU00042"/>
    </source>
</evidence>
<dbReference type="PANTHER" id="PTHR23226:SF416">
    <property type="entry name" value="FI01424P"/>
    <property type="match status" value="1"/>
</dbReference>
<gene>
    <name evidence="14" type="ORF">KUDE01_030029</name>
</gene>
<evidence type="ECO:0000259" key="13">
    <source>
        <dbReference type="PROSITE" id="PS50157"/>
    </source>
</evidence>
<dbReference type="PROSITE" id="PS50157">
    <property type="entry name" value="ZINC_FINGER_C2H2_2"/>
    <property type="match status" value="2"/>
</dbReference>
<keyword evidence="9" id="KW-0804">Transcription</keyword>
<evidence type="ECO:0000256" key="5">
    <source>
        <dbReference type="ARBA" id="ARBA00022771"/>
    </source>
</evidence>
<dbReference type="EMBL" id="JASDAP010000020">
    <property type="protein sequence ID" value="KAK1886313.1"/>
    <property type="molecule type" value="Genomic_DNA"/>
</dbReference>
<dbReference type="Pfam" id="PF00096">
    <property type="entry name" value="zf-C2H2"/>
    <property type="match status" value="2"/>
</dbReference>
<evidence type="ECO:0000313" key="14">
    <source>
        <dbReference type="EMBL" id="KAK1886313.1"/>
    </source>
</evidence>
<sequence length="161" mass="18163">MGPDTASVSKTESPEKSPGQVVVEVTTDTDSNESSSASEPEDSNHPEKSYTCSICSKAFDRPSKLERHKPVHTRKPKTLHQCEHCEKSFTQEEKLIRHQSCHSRTNKHPCPDCGKVFNRPSKFSWSHSLSRHRRTHTHIQMSMETTKDTSSFEGPSENPSS</sequence>
<keyword evidence="15" id="KW-1185">Reference proteome</keyword>
<proteinExistence type="inferred from homology"/>
<feature type="compositionally biased region" description="Polar residues" evidence="12">
    <location>
        <begin position="1"/>
        <end position="11"/>
    </location>
</feature>
<feature type="region of interest" description="Disordered" evidence="12">
    <location>
        <begin position="128"/>
        <end position="161"/>
    </location>
</feature>
<dbReference type="Gene3D" id="3.30.160.60">
    <property type="entry name" value="Classic Zinc Finger"/>
    <property type="match status" value="2"/>
</dbReference>
<dbReference type="GO" id="GO:0003677">
    <property type="term" value="F:DNA binding"/>
    <property type="evidence" value="ECO:0007669"/>
    <property type="project" value="UniProtKB-KW"/>
</dbReference>
<dbReference type="PANTHER" id="PTHR23226">
    <property type="entry name" value="ZINC FINGER AND SCAN DOMAIN-CONTAINING"/>
    <property type="match status" value="1"/>
</dbReference>
<dbReference type="SUPFAM" id="SSF57667">
    <property type="entry name" value="beta-beta-alpha zinc fingers"/>
    <property type="match status" value="2"/>
</dbReference>
<dbReference type="InterPro" id="IPR013087">
    <property type="entry name" value="Znf_C2H2_type"/>
</dbReference>
<evidence type="ECO:0000256" key="12">
    <source>
        <dbReference type="SAM" id="MobiDB-lite"/>
    </source>
</evidence>
<evidence type="ECO:0000256" key="3">
    <source>
        <dbReference type="ARBA" id="ARBA00022723"/>
    </source>
</evidence>
<dbReference type="GO" id="GO:0005634">
    <property type="term" value="C:nucleus"/>
    <property type="evidence" value="ECO:0007669"/>
    <property type="project" value="UniProtKB-SubCell"/>
</dbReference>
<feature type="domain" description="C2H2-type" evidence="13">
    <location>
        <begin position="80"/>
        <end position="107"/>
    </location>
</feature>
<feature type="compositionally biased region" description="Polar residues" evidence="12">
    <location>
        <begin position="26"/>
        <end position="38"/>
    </location>
</feature>
<dbReference type="AlphaFoldDB" id="A0AAD9BQE1"/>
<feature type="compositionally biased region" description="Polar residues" evidence="12">
    <location>
        <begin position="139"/>
        <end position="161"/>
    </location>
</feature>
<comment type="caution">
    <text evidence="14">The sequence shown here is derived from an EMBL/GenBank/DDBJ whole genome shotgun (WGS) entry which is preliminary data.</text>
</comment>
<dbReference type="GO" id="GO:0008270">
    <property type="term" value="F:zinc ion binding"/>
    <property type="evidence" value="ECO:0007669"/>
    <property type="project" value="UniProtKB-KW"/>
</dbReference>